<evidence type="ECO:0000313" key="2">
    <source>
        <dbReference type="Proteomes" id="UP000186684"/>
    </source>
</evidence>
<dbReference type="Proteomes" id="UP000186684">
    <property type="component" value="Unassembled WGS sequence"/>
</dbReference>
<reference evidence="2" key="1">
    <citation type="submission" date="2017-01" db="EMBL/GenBank/DDBJ databases">
        <authorList>
            <person name="Varghese N."/>
            <person name="Submissions S."/>
        </authorList>
    </citation>
    <scope>NUCLEOTIDE SEQUENCE [LARGE SCALE GENOMIC DNA]</scope>
    <source>
        <strain evidence="2">DSM 29430</strain>
    </source>
</reference>
<protein>
    <submittedName>
        <fullName evidence="1">Uncharacterized protein</fullName>
    </submittedName>
</protein>
<proteinExistence type="predicted"/>
<keyword evidence="2" id="KW-1185">Reference proteome</keyword>
<organism evidence="1 2">
    <name type="scientific">Roseivivax lentus</name>
    <dbReference type="NCBI Taxonomy" id="633194"/>
    <lineage>
        <taxon>Bacteria</taxon>
        <taxon>Pseudomonadati</taxon>
        <taxon>Pseudomonadota</taxon>
        <taxon>Alphaproteobacteria</taxon>
        <taxon>Rhodobacterales</taxon>
        <taxon>Roseobacteraceae</taxon>
        <taxon>Roseivivax</taxon>
    </lineage>
</organism>
<dbReference type="STRING" id="633194.SAMN05421759_104177"/>
<gene>
    <name evidence="1" type="ORF">SAMN05421759_104177</name>
</gene>
<name>A0A1N7MCB2_9RHOB</name>
<dbReference type="OrthoDB" id="9810895at2"/>
<dbReference type="AlphaFoldDB" id="A0A1N7MCB2"/>
<accession>A0A1N7MCB2</accession>
<sequence>MLGLPTQAEARKACAPRDVIIEKLAKRYGEAPQSVGLAANNQVIEVFASDENGTWTVLMTRADGISCLLASGTDFETLMVVPPGRPA</sequence>
<evidence type="ECO:0000313" key="1">
    <source>
        <dbReference type="EMBL" id="SIS83621.1"/>
    </source>
</evidence>
<dbReference type="EMBL" id="FTOQ01000004">
    <property type="protein sequence ID" value="SIS83621.1"/>
    <property type="molecule type" value="Genomic_DNA"/>
</dbReference>